<evidence type="ECO:0000313" key="1">
    <source>
        <dbReference type="EMBL" id="QJR37662.1"/>
    </source>
</evidence>
<sequence>MTGPRTIVTELLLAIATGAAWWVRSAFRARFAHDRDMLLARAMPPASLVTEADLAQLPLPMQTYLRRVGAVGRARIRNLRVTFTAQMRSSASAPWMHATATQYEFFSPPARLFSMSASRSGIPFDVLHRYLDNAATFQVRIAGLIPMVNKSGPGITHDETVTLMNDVLVLAPAAVLDMPFTFETINARSLRATFSNAGFTVTAHVTFDEAGDLVGFVSDDRSHDREGGAATWSTPISGYREVDGIRVGSLGDANWIEPSGEWTYGRFQISSIAYNVTS</sequence>
<dbReference type="KEGG" id="ggr:HKW67_20130"/>
<gene>
    <name evidence="1" type="ORF">HKW67_20130</name>
</gene>
<dbReference type="Proteomes" id="UP000500938">
    <property type="component" value="Chromosome"/>
</dbReference>
<keyword evidence="2" id="KW-1185">Reference proteome</keyword>
<dbReference type="Pfam" id="PF20181">
    <property type="entry name" value="DUF6544"/>
    <property type="match status" value="1"/>
</dbReference>
<dbReference type="RefSeq" id="WP_171227097.1">
    <property type="nucleotide sequence ID" value="NZ_CP053085.1"/>
</dbReference>
<dbReference type="InterPro" id="IPR046674">
    <property type="entry name" value="DUF6544"/>
</dbReference>
<organism evidence="1 2">
    <name type="scientific">Gemmatimonas groenlandica</name>
    <dbReference type="NCBI Taxonomy" id="2732249"/>
    <lineage>
        <taxon>Bacteria</taxon>
        <taxon>Pseudomonadati</taxon>
        <taxon>Gemmatimonadota</taxon>
        <taxon>Gemmatimonadia</taxon>
        <taxon>Gemmatimonadales</taxon>
        <taxon>Gemmatimonadaceae</taxon>
        <taxon>Gemmatimonas</taxon>
    </lineage>
</organism>
<proteinExistence type="predicted"/>
<reference evidence="1 2" key="1">
    <citation type="submission" date="2020-05" db="EMBL/GenBank/DDBJ databases">
        <title>Complete genome sequence of Gemmatimonas greenlandica TET16.</title>
        <authorList>
            <person name="Zeng Y."/>
        </authorList>
    </citation>
    <scope>NUCLEOTIDE SEQUENCE [LARGE SCALE GENOMIC DNA]</scope>
    <source>
        <strain evidence="1 2">TET16</strain>
    </source>
</reference>
<dbReference type="EMBL" id="CP053085">
    <property type="protein sequence ID" value="QJR37662.1"/>
    <property type="molecule type" value="Genomic_DNA"/>
</dbReference>
<dbReference type="AlphaFoldDB" id="A0A6M4IXN1"/>
<protein>
    <submittedName>
        <fullName evidence="1">Uncharacterized protein</fullName>
    </submittedName>
</protein>
<accession>A0A6M4IXN1</accession>
<evidence type="ECO:0000313" key="2">
    <source>
        <dbReference type="Proteomes" id="UP000500938"/>
    </source>
</evidence>
<name>A0A6M4IXN1_9BACT</name>